<evidence type="ECO:0000313" key="7">
    <source>
        <dbReference type="Proteomes" id="UP000542125"/>
    </source>
</evidence>
<name>A0A7Y9IYI9_9BURK</name>
<organism evidence="6 7">
    <name type="scientific">Pigmentiphaga litoralis</name>
    <dbReference type="NCBI Taxonomy" id="516702"/>
    <lineage>
        <taxon>Bacteria</taxon>
        <taxon>Pseudomonadati</taxon>
        <taxon>Pseudomonadota</taxon>
        <taxon>Betaproteobacteria</taxon>
        <taxon>Burkholderiales</taxon>
        <taxon>Alcaligenaceae</taxon>
        <taxon>Pigmentiphaga</taxon>
    </lineage>
</organism>
<dbReference type="AlphaFoldDB" id="A0A7Y9IYI9"/>
<dbReference type="PANTHER" id="PTHR30537">
    <property type="entry name" value="HTH-TYPE TRANSCRIPTIONAL REGULATOR"/>
    <property type="match status" value="1"/>
</dbReference>
<dbReference type="EMBL" id="JACBYR010000002">
    <property type="protein sequence ID" value="NYE85383.1"/>
    <property type="molecule type" value="Genomic_DNA"/>
</dbReference>
<evidence type="ECO:0000256" key="2">
    <source>
        <dbReference type="ARBA" id="ARBA00023015"/>
    </source>
</evidence>
<dbReference type="GO" id="GO:0003700">
    <property type="term" value="F:DNA-binding transcription factor activity"/>
    <property type="evidence" value="ECO:0007669"/>
    <property type="project" value="InterPro"/>
</dbReference>
<dbReference type="PROSITE" id="PS50931">
    <property type="entry name" value="HTH_LYSR"/>
    <property type="match status" value="1"/>
</dbReference>
<protein>
    <submittedName>
        <fullName evidence="6">DNA-binding transcriptional LysR family regulator</fullName>
    </submittedName>
</protein>
<comment type="caution">
    <text evidence="6">The sequence shown here is derived from an EMBL/GenBank/DDBJ whole genome shotgun (WGS) entry which is preliminary data.</text>
</comment>
<gene>
    <name evidence="6" type="ORF">FHW18_004690</name>
</gene>
<keyword evidence="3 6" id="KW-0238">DNA-binding</keyword>
<sequence>MRRRIPSMTALIAFDAAARHQSVTRAADELALTESAVSRQISLLEDQLQVRLFNRVKKRISLTRAGVVYAADVASTISRIERGTLEIMAHEGEGGILEIAALPTVGTQWLIPRLTSLYAERPDMTINVSARSNRFLFSETTLDGALYFGKASWPGAFSDYLFDEELVPVGHAKFLEGDARPDAHTLASYRLLHLMTRPEAWRAWCVEADVTHENVMRGPRFEIQSMLISAACAGQGVALLPRFLIADQLRSGKLKVLSDVSVRSEGAYYFSYPEDKADEPHLTFFRAWLQEQTRMFQPRATQARPRPGRAPSAR</sequence>
<dbReference type="Pfam" id="PF03466">
    <property type="entry name" value="LysR_substrate"/>
    <property type="match status" value="1"/>
</dbReference>
<evidence type="ECO:0000259" key="5">
    <source>
        <dbReference type="PROSITE" id="PS50931"/>
    </source>
</evidence>
<keyword evidence="2" id="KW-0805">Transcription regulation</keyword>
<evidence type="ECO:0000256" key="3">
    <source>
        <dbReference type="ARBA" id="ARBA00023125"/>
    </source>
</evidence>
<dbReference type="GO" id="GO:0043565">
    <property type="term" value="F:sequence-specific DNA binding"/>
    <property type="evidence" value="ECO:0007669"/>
    <property type="project" value="TreeGrafter"/>
</dbReference>
<dbReference type="InterPro" id="IPR036390">
    <property type="entry name" value="WH_DNA-bd_sf"/>
</dbReference>
<dbReference type="SUPFAM" id="SSF46785">
    <property type="entry name" value="Winged helix' DNA-binding domain"/>
    <property type="match status" value="1"/>
</dbReference>
<feature type="domain" description="HTH lysR-type" evidence="5">
    <location>
        <begin position="6"/>
        <end position="63"/>
    </location>
</feature>
<dbReference type="GO" id="GO:0006351">
    <property type="term" value="P:DNA-templated transcription"/>
    <property type="evidence" value="ECO:0007669"/>
    <property type="project" value="TreeGrafter"/>
</dbReference>
<evidence type="ECO:0000313" key="6">
    <source>
        <dbReference type="EMBL" id="NYE85383.1"/>
    </source>
</evidence>
<comment type="similarity">
    <text evidence="1">Belongs to the LysR transcriptional regulatory family.</text>
</comment>
<dbReference type="Gene3D" id="1.10.10.10">
    <property type="entry name" value="Winged helix-like DNA-binding domain superfamily/Winged helix DNA-binding domain"/>
    <property type="match status" value="1"/>
</dbReference>
<evidence type="ECO:0000256" key="4">
    <source>
        <dbReference type="ARBA" id="ARBA00023163"/>
    </source>
</evidence>
<dbReference type="PANTHER" id="PTHR30537:SF26">
    <property type="entry name" value="GLYCINE CLEAVAGE SYSTEM TRANSCRIPTIONAL ACTIVATOR"/>
    <property type="match status" value="1"/>
</dbReference>
<keyword evidence="4" id="KW-0804">Transcription</keyword>
<dbReference type="Pfam" id="PF00126">
    <property type="entry name" value="HTH_1"/>
    <property type="match status" value="1"/>
</dbReference>
<accession>A0A7Y9IYI9</accession>
<dbReference type="PRINTS" id="PR00039">
    <property type="entry name" value="HTHLYSR"/>
</dbReference>
<proteinExistence type="inferred from homology"/>
<keyword evidence="7" id="KW-1185">Reference proteome</keyword>
<dbReference type="InterPro" id="IPR058163">
    <property type="entry name" value="LysR-type_TF_proteobact-type"/>
</dbReference>
<dbReference type="Proteomes" id="UP000542125">
    <property type="component" value="Unassembled WGS sequence"/>
</dbReference>
<dbReference type="InterPro" id="IPR000847">
    <property type="entry name" value="LysR_HTH_N"/>
</dbReference>
<dbReference type="InterPro" id="IPR005119">
    <property type="entry name" value="LysR_subst-bd"/>
</dbReference>
<evidence type="ECO:0000256" key="1">
    <source>
        <dbReference type="ARBA" id="ARBA00009437"/>
    </source>
</evidence>
<dbReference type="RefSeq" id="WP_179589340.1">
    <property type="nucleotide sequence ID" value="NZ_JACBYR010000002.1"/>
</dbReference>
<dbReference type="Gene3D" id="3.40.190.10">
    <property type="entry name" value="Periplasmic binding protein-like II"/>
    <property type="match status" value="2"/>
</dbReference>
<reference evidence="6 7" key="1">
    <citation type="submission" date="2020-07" db="EMBL/GenBank/DDBJ databases">
        <title>Genomic Encyclopedia of Type Strains, Phase IV (KMG-V): Genome sequencing to study the core and pangenomes of soil and plant-associated prokaryotes.</title>
        <authorList>
            <person name="Whitman W."/>
        </authorList>
    </citation>
    <scope>NUCLEOTIDE SEQUENCE [LARGE SCALE GENOMIC DNA]</scope>
    <source>
        <strain evidence="6 7">SAS40</strain>
    </source>
</reference>
<dbReference type="InterPro" id="IPR036388">
    <property type="entry name" value="WH-like_DNA-bd_sf"/>
</dbReference>
<dbReference type="SUPFAM" id="SSF53850">
    <property type="entry name" value="Periplasmic binding protein-like II"/>
    <property type="match status" value="1"/>
</dbReference>